<dbReference type="CDD" id="cd08503">
    <property type="entry name" value="PBP2_NikA_DppA_OppA_like_17"/>
    <property type="match status" value="1"/>
</dbReference>
<dbReference type="InterPro" id="IPR006311">
    <property type="entry name" value="TAT_signal"/>
</dbReference>
<accession>A0ABV7LJH9</accession>
<dbReference type="RefSeq" id="WP_386770893.1">
    <property type="nucleotide sequence ID" value="NZ_JBHRUG010000002.1"/>
</dbReference>
<keyword evidence="1" id="KW-0472">Membrane</keyword>
<dbReference type="InterPro" id="IPR000914">
    <property type="entry name" value="SBP_5_dom"/>
</dbReference>
<dbReference type="PANTHER" id="PTHR30290">
    <property type="entry name" value="PERIPLASMIC BINDING COMPONENT OF ABC TRANSPORTER"/>
    <property type="match status" value="1"/>
</dbReference>
<dbReference type="Proteomes" id="UP001595579">
    <property type="component" value="Unassembled WGS sequence"/>
</dbReference>
<dbReference type="InterPro" id="IPR039424">
    <property type="entry name" value="SBP_5"/>
</dbReference>
<dbReference type="Pfam" id="PF00496">
    <property type="entry name" value="SBP_bac_5"/>
    <property type="match status" value="1"/>
</dbReference>
<dbReference type="Gene3D" id="3.10.105.10">
    <property type="entry name" value="Dipeptide-binding Protein, Domain 3"/>
    <property type="match status" value="1"/>
</dbReference>
<proteinExistence type="predicted"/>
<gene>
    <name evidence="3" type="ORF">ACFOEV_01525</name>
</gene>
<evidence type="ECO:0000313" key="3">
    <source>
        <dbReference type="EMBL" id="MFC3282289.1"/>
    </source>
</evidence>
<evidence type="ECO:0000256" key="1">
    <source>
        <dbReference type="SAM" id="Phobius"/>
    </source>
</evidence>
<dbReference type="InterPro" id="IPR030678">
    <property type="entry name" value="Peptide/Ni-bd"/>
</dbReference>
<dbReference type="EMBL" id="JBHRUG010000002">
    <property type="protein sequence ID" value="MFC3282289.1"/>
    <property type="molecule type" value="Genomic_DNA"/>
</dbReference>
<feature type="domain" description="Solute-binding protein family 5" evidence="2">
    <location>
        <begin position="115"/>
        <end position="458"/>
    </location>
</feature>
<organism evidence="3 4">
    <name type="scientific">Litchfieldella rifensis</name>
    <dbReference type="NCBI Taxonomy" id="762643"/>
    <lineage>
        <taxon>Bacteria</taxon>
        <taxon>Pseudomonadati</taxon>
        <taxon>Pseudomonadota</taxon>
        <taxon>Gammaproteobacteria</taxon>
        <taxon>Oceanospirillales</taxon>
        <taxon>Halomonadaceae</taxon>
        <taxon>Litchfieldella</taxon>
    </lineage>
</organism>
<reference evidence="4" key="1">
    <citation type="journal article" date="2019" name="Int. J. Syst. Evol. Microbiol.">
        <title>The Global Catalogue of Microorganisms (GCM) 10K type strain sequencing project: providing services to taxonomists for standard genome sequencing and annotation.</title>
        <authorList>
            <consortium name="The Broad Institute Genomics Platform"/>
            <consortium name="The Broad Institute Genome Sequencing Center for Infectious Disease"/>
            <person name="Wu L."/>
            <person name="Ma J."/>
        </authorList>
    </citation>
    <scope>NUCLEOTIDE SEQUENCE [LARGE SCALE GENOMIC DNA]</scope>
    <source>
        <strain evidence="4">CECT 7698</strain>
    </source>
</reference>
<sequence>MTNKKNPPNILSESEQSARIHEAMRRGMSRRDALKTFGIAGMFAASAGGLLGSGLGYAGESAGGTPKRGGRIRVAAHATSTADTLDPAKGATGIDYVRHAMFYNGLTEFNERLIPQPSLAESFETSDGGTTWLFTLRRGVTFHDGKPLSAADVVFSIARHKDPDTGSKAMSLVTDIADVKALGSQQVQITLDSPNIELPAILAVSHMMIVPEGTTDFSKGIGTGPFRCQEFNPGVRSIAVRNDNYWRNGRPYLDEIEMVGISDEPSRVNALLSGDVQLINGVYGRSAERIELSAEHAAKSIPSGSYTDLVMRVDQEPTSRPAFVEAMKYLFDREQIKRAVFRNYAEIGNDHPIAPSNPYYFADLPQRSYDPDRARHLLKQAGVEGARLPIVASPAANGSEDMAVLLQQSAQQAGLNLTVNRVPSDGYWSNHWMKHPLGFGNINPRPTANILLSQFFHSAAPWNESGWKNEQFDQLLTLSRAEPDQAVRKQMYADMQTLIHEHSGIGIPAFINAIDGRDKRLKGYDQTIPLGGFMGYSFPEHVWWDDA</sequence>
<keyword evidence="1" id="KW-0812">Transmembrane</keyword>
<comment type="caution">
    <text evidence="3">The sequence shown here is derived from an EMBL/GenBank/DDBJ whole genome shotgun (WGS) entry which is preliminary data.</text>
</comment>
<feature type="transmembrane region" description="Helical" evidence="1">
    <location>
        <begin position="34"/>
        <end position="58"/>
    </location>
</feature>
<evidence type="ECO:0000313" key="4">
    <source>
        <dbReference type="Proteomes" id="UP001595579"/>
    </source>
</evidence>
<protein>
    <submittedName>
        <fullName evidence="3">ABC transporter substrate-binding protein</fullName>
    </submittedName>
</protein>
<name>A0ABV7LJH9_9GAMM</name>
<keyword evidence="1" id="KW-1133">Transmembrane helix</keyword>
<dbReference type="Gene3D" id="3.40.190.10">
    <property type="entry name" value="Periplasmic binding protein-like II"/>
    <property type="match status" value="1"/>
</dbReference>
<dbReference type="Gene3D" id="3.90.76.10">
    <property type="entry name" value="Dipeptide-binding Protein, Domain 1"/>
    <property type="match status" value="1"/>
</dbReference>
<dbReference type="PIRSF" id="PIRSF002741">
    <property type="entry name" value="MppA"/>
    <property type="match status" value="1"/>
</dbReference>
<dbReference type="PROSITE" id="PS51318">
    <property type="entry name" value="TAT"/>
    <property type="match status" value="1"/>
</dbReference>
<dbReference type="SUPFAM" id="SSF53850">
    <property type="entry name" value="Periplasmic binding protein-like II"/>
    <property type="match status" value="1"/>
</dbReference>
<keyword evidence="4" id="KW-1185">Reference proteome</keyword>
<evidence type="ECO:0000259" key="2">
    <source>
        <dbReference type="Pfam" id="PF00496"/>
    </source>
</evidence>